<evidence type="ECO:0000256" key="1">
    <source>
        <dbReference type="SAM" id="MobiDB-lite"/>
    </source>
</evidence>
<dbReference type="AlphaFoldDB" id="A0A1H6ZR24"/>
<evidence type="ECO:0000313" key="2">
    <source>
        <dbReference type="EMBL" id="SEJ51255.1"/>
    </source>
</evidence>
<reference evidence="4 5" key="1">
    <citation type="submission" date="2016-10" db="EMBL/GenBank/DDBJ databases">
        <authorList>
            <person name="de Groot N.N."/>
        </authorList>
    </citation>
    <scope>NUCLEOTIDE SEQUENCE [LARGE SCALE GENOMIC DNA]</scope>
    <source>
        <strain evidence="3 4">DSM 1041</strain>
        <strain evidence="2 5">DSM 373</strain>
    </source>
</reference>
<proteinExistence type="predicted"/>
<feature type="region of interest" description="Disordered" evidence="1">
    <location>
        <begin position="1"/>
        <end position="31"/>
    </location>
</feature>
<feature type="region of interest" description="Disordered" evidence="1">
    <location>
        <begin position="85"/>
        <end position="193"/>
    </location>
</feature>
<evidence type="ECO:0000313" key="3">
    <source>
        <dbReference type="EMBL" id="SEJ55452.1"/>
    </source>
</evidence>
<name>A0A1H6ZR24_9GAMM</name>
<dbReference type="EMBL" id="FNYO01000168">
    <property type="protein sequence ID" value="SEJ55452.1"/>
    <property type="molecule type" value="Genomic_DNA"/>
</dbReference>
<gene>
    <name evidence="2" type="ORF">SAMN04244572_04292</name>
    <name evidence="3" type="ORF">SAMN04244579_04783</name>
</gene>
<feature type="compositionally biased region" description="Basic and acidic residues" evidence="1">
    <location>
        <begin position="86"/>
        <end position="95"/>
    </location>
</feature>
<organism evidence="2 5">
    <name type="scientific">Azotobacter beijerinckii</name>
    <dbReference type="NCBI Taxonomy" id="170623"/>
    <lineage>
        <taxon>Bacteria</taxon>
        <taxon>Pseudomonadati</taxon>
        <taxon>Pseudomonadota</taxon>
        <taxon>Gammaproteobacteria</taxon>
        <taxon>Pseudomonadales</taxon>
        <taxon>Pseudomonadaceae</taxon>
        <taxon>Azotobacter</taxon>
    </lineage>
</organism>
<evidence type="ECO:0000313" key="5">
    <source>
        <dbReference type="Proteomes" id="UP000199250"/>
    </source>
</evidence>
<sequence>MPESMNRPTLEGASQIVGHASDTVSPRNRDFSLRRFRIGKGGIGFSPPGEIARSSLVVPDDYPVAFVLVSARLAEYLRRRRKRRNPALDRLDPRLSCRPPQPANSRNPLPPQSTGLSYSGSPVISKSAAVPSSAQGTKRNPLHPLPSSAADSSPATPNHRAIFGGQQPPLPIAPARNYPPRSGRNNSSLCDLLPPPRLPRPLLLLPPGGITQRCKSSVTVSHNGQ</sequence>
<feature type="compositionally biased region" description="Low complexity" evidence="1">
    <location>
        <begin position="145"/>
        <end position="157"/>
    </location>
</feature>
<dbReference type="Proteomes" id="UP000199250">
    <property type="component" value="Unassembled WGS sequence"/>
</dbReference>
<dbReference type="STRING" id="170623.SAMN04244579_04783"/>
<dbReference type="EMBL" id="FNYQ01000122">
    <property type="protein sequence ID" value="SEJ51255.1"/>
    <property type="molecule type" value="Genomic_DNA"/>
</dbReference>
<evidence type="ECO:0000313" key="4">
    <source>
        <dbReference type="Proteomes" id="UP000199005"/>
    </source>
</evidence>
<protein>
    <submittedName>
        <fullName evidence="2">Uncharacterized protein</fullName>
    </submittedName>
</protein>
<accession>A0A1H6ZR24</accession>
<feature type="compositionally biased region" description="Polar residues" evidence="1">
    <location>
        <begin position="103"/>
        <end position="138"/>
    </location>
</feature>
<dbReference type="Proteomes" id="UP000199005">
    <property type="component" value="Unassembled WGS sequence"/>
</dbReference>